<dbReference type="EMBL" id="AP023447">
    <property type="protein sequence ID" value="BCL41519.1"/>
    <property type="molecule type" value="Genomic_DNA"/>
</dbReference>
<proteinExistence type="predicted"/>
<sequence>MGSLSGSGSLLLPSDEDDDEFFDDVVELRREREVFPFGGKGHVIVLTTFLIATKSFETRCQRGSIRSVLLLLKR</sequence>
<evidence type="ECO:0000313" key="1">
    <source>
        <dbReference type="EMBL" id="BCL41519.1"/>
    </source>
</evidence>
<organism evidence="1 2">
    <name type="scientific">Enterobacter roggenkampii</name>
    <dbReference type="NCBI Taxonomy" id="1812935"/>
    <lineage>
        <taxon>Bacteria</taxon>
        <taxon>Pseudomonadati</taxon>
        <taxon>Pseudomonadota</taxon>
        <taxon>Gammaproteobacteria</taxon>
        <taxon>Enterobacterales</taxon>
        <taxon>Enterobacteriaceae</taxon>
        <taxon>Enterobacter</taxon>
        <taxon>Enterobacter cloacae complex</taxon>
    </lineage>
</organism>
<dbReference type="Proteomes" id="UP000595858">
    <property type="component" value="Chromosome"/>
</dbReference>
<gene>
    <name evidence="1" type="ORF">OIPHN260_10210</name>
</gene>
<dbReference type="AlphaFoldDB" id="A0AAU9C5K3"/>
<evidence type="ECO:0000313" key="2">
    <source>
        <dbReference type="Proteomes" id="UP000595858"/>
    </source>
</evidence>
<protein>
    <submittedName>
        <fullName evidence="1">Uncharacterized protein</fullName>
    </submittedName>
</protein>
<reference evidence="1" key="1">
    <citation type="journal article" date="2020" name="J Glob Antimicrob Resist">
        <title>Genomic characterization of clinical Enterobacter roggenkampii co-harboring blaIMP-1- and blaGES-5-encoding IncP6 and mcr-9-encoding IncHI2 plasmids isolated in Japan.</title>
        <authorList>
            <person name="Umeda K."/>
            <person name="Nakamura H."/>
            <person name="Fukuda A."/>
            <person name="Matsumoto Y."/>
            <person name="Motooka D."/>
            <person name="Nakamura S."/>
            <person name="Yasui Y."/>
            <person name="Yoshida H."/>
            <person name="Kawahara R."/>
        </authorList>
    </citation>
    <scope>NUCLEOTIDE SEQUENCE</scope>
    <source>
        <strain evidence="1">OIPH-N260</strain>
    </source>
</reference>
<accession>A0AAU9C5K3</accession>
<name>A0AAU9C5K3_9ENTR</name>